<dbReference type="PROSITE" id="PS51468">
    <property type="entry name" value="VIT"/>
    <property type="match status" value="1"/>
</dbReference>
<dbReference type="Proteomes" id="UP000783213">
    <property type="component" value="Unassembled WGS sequence"/>
</dbReference>
<dbReference type="InterPro" id="IPR013694">
    <property type="entry name" value="VIT"/>
</dbReference>
<keyword evidence="3" id="KW-1185">Reference proteome</keyword>
<name>A0ABQ7I901_9HELO</name>
<accession>A0ABQ7I901</accession>
<dbReference type="RefSeq" id="XP_038805694.1">
    <property type="nucleotide sequence ID" value="XM_038957902.1"/>
</dbReference>
<dbReference type="InterPro" id="IPR002035">
    <property type="entry name" value="VWF_A"/>
</dbReference>
<gene>
    <name evidence="2" type="ORF">EAE98_010281</name>
</gene>
<dbReference type="EMBL" id="RCSX01000035">
    <property type="protein sequence ID" value="KAF7917176.1"/>
    <property type="molecule type" value="Genomic_DNA"/>
</dbReference>
<dbReference type="Pfam" id="PF13768">
    <property type="entry name" value="VWA_3"/>
    <property type="match status" value="1"/>
</dbReference>
<comment type="caution">
    <text evidence="2">The sequence shown here is derived from an EMBL/GenBank/DDBJ whole genome shotgun (WGS) entry which is preliminary data.</text>
</comment>
<protein>
    <recommendedName>
        <fullName evidence="1">VIT domain-containing protein</fullName>
    </recommendedName>
</protein>
<dbReference type="PANTHER" id="PTHR45737">
    <property type="entry name" value="VON WILLEBRAND FACTOR A DOMAIN-CONTAINING PROTEIN 5A"/>
    <property type="match status" value="1"/>
</dbReference>
<dbReference type="PANTHER" id="PTHR45737:SF6">
    <property type="entry name" value="VON WILLEBRAND FACTOR A DOMAIN-CONTAINING PROTEIN 5A"/>
    <property type="match status" value="1"/>
</dbReference>
<dbReference type="Pfam" id="PF08487">
    <property type="entry name" value="VIT"/>
    <property type="match status" value="1"/>
</dbReference>
<dbReference type="GeneID" id="62237052"/>
<evidence type="ECO:0000259" key="1">
    <source>
        <dbReference type="PROSITE" id="PS51468"/>
    </source>
</evidence>
<sequence length="463" mass="51120">MLATSPAFGSENTDGLKLLPLSTLSSSFYPELSAVSLPPSEAPGLRRLPRSNEFCACLAVGLRQRILPLHKIEVSTTIVSETFKTTLKQTFVNSMTLEDGQLCAYRFPIYGRVSVVGFKCRIGSDCLYGFMKERKQAEIIYDAMVAKGDTADIIVQVPEGPNFFITRIGHVPFRERVHVEITYVGELKQNIGCMRFRISAWITHCYGLNSSAKHPSTVEPVTSSIDYITGEINITVDIILPERKLIKRVQSLSHMVTVSTGSISTATQEVSLINMTSMTLSNMPTDLEKDFALIIQANDVEAPYSSGLISITCPPLSSSKFATPFNIRDLQHSLSRNKNDFLWSQSKDYNNESLQEAMQYLKTLDAGSGPREPFEAIQATIEKRIAEIPLEIVLLAGAISFAGKKVRHLEPLLHYFDEQVEKSQGNIRMFCLGIGIGNPAAHGLIEKIARAGSGLFRCVQSGE</sequence>
<organism evidence="2 3">
    <name type="scientific">Botrytis deweyae</name>
    <dbReference type="NCBI Taxonomy" id="2478750"/>
    <lineage>
        <taxon>Eukaryota</taxon>
        <taxon>Fungi</taxon>
        <taxon>Dikarya</taxon>
        <taxon>Ascomycota</taxon>
        <taxon>Pezizomycotina</taxon>
        <taxon>Leotiomycetes</taxon>
        <taxon>Helotiales</taxon>
        <taxon>Sclerotiniaceae</taxon>
        <taxon>Botrytis</taxon>
    </lineage>
</organism>
<evidence type="ECO:0000313" key="2">
    <source>
        <dbReference type="EMBL" id="KAF7917176.1"/>
    </source>
</evidence>
<proteinExistence type="predicted"/>
<evidence type="ECO:0000313" key="3">
    <source>
        <dbReference type="Proteomes" id="UP000783213"/>
    </source>
</evidence>
<feature type="domain" description="VIT" evidence="1">
    <location>
        <begin position="53"/>
        <end position="185"/>
    </location>
</feature>
<reference evidence="2 3" key="1">
    <citation type="journal article" date="2020" name="Genome Biol. Evol.">
        <title>Comparative genomics of Sclerotiniaceae.</title>
        <authorList>
            <person name="Valero Jimenez C.A."/>
            <person name="Steentjes M."/>
            <person name="Scholten O.E."/>
            <person name="Van Kan J.A.L."/>
        </authorList>
    </citation>
    <scope>NUCLEOTIDE SEQUENCE [LARGE SCALE GENOMIC DNA]</scope>
    <source>
        <strain evidence="2 3">B1</strain>
    </source>
</reference>